<keyword evidence="5 12" id="KW-0812">Transmembrane</keyword>
<dbReference type="RefSeq" id="WP_187467706.1">
    <property type="nucleotide sequence ID" value="NZ_JACSIT010000141.1"/>
</dbReference>
<evidence type="ECO:0000256" key="7">
    <source>
        <dbReference type="ARBA" id="ARBA00022989"/>
    </source>
</evidence>
<dbReference type="CDD" id="cd03512">
    <property type="entry name" value="Alkane-hydroxylase"/>
    <property type="match status" value="1"/>
</dbReference>
<dbReference type="PANTHER" id="PTHR38674:SF1">
    <property type="entry name" value="ALKANE 1-MONOOXYGENASE 1"/>
    <property type="match status" value="1"/>
</dbReference>
<comment type="caution">
    <text evidence="14">The sequence shown here is derived from an EMBL/GenBank/DDBJ whole genome shotgun (WGS) entry which is preliminary data.</text>
</comment>
<feature type="transmembrane region" description="Helical" evidence="12">
    <location>
        <begin position="12"/>
        <end position="39"/>
    </location>
</feature>
<evidence type="ECO:0000256" key="1">
    <source>
        <dbReference type="ARBA" id="ARBA00004429"/>
    </source>
</evidence>
<keyword evidence="6" id="KW-0479">Metal-binding</keyword>
<dbReference type="GO" id="GO:0046872">
    <property type="term" value="F:metal ion binding"/>
    <property type="evidence" value="ECO:0007669"/>
    <property type="project" value="UniProtKB-KW"/>
</dbReference>
<dbReference type="InterPro" id="IPR033885">
    <property type="entry name" value="AlkB/XylM"/>
</dbReference>
<dbReference type="EMBL" id="JACSIT010000141">
    <property type="protein sequence ID" value="MBC6995678.1"/>
    <property type="molecule type" value="Genomic_DNA"/>
</dbReference>
<evidence type="ECO:0000256" key="8">
    <source>
        <dbReference type="ARBA" id="ARBA00023002"/>
    </source>
</evidence>
<dbReference type="GO" id="GO:0005886">
    <property type="term" value="C:plasma membrane"/>
    <property type="evidence" value="ECO:0007669"/>
    <property type="project" value="UniProtKB-SubCell"/>
</dbReference>
<keyword evidence="10" id="KW-0503">Monooxygenase</keyword>
<evidence type="ECO:0000256" key="9">
    <source>
        <dbReference type="ARBA" id="ARBA00023004"/>
    </source>
</evidence>
<keyword evidence="11 12" id="KW-0472">Membrane</keyword>
<evidence type="ECO:0000256" key="10">
    <source>
        <dbReference type="ARBA" id="ARBA00023033"/>
    </source>
</evidence>
<feature type="transmembrane region" description="Helical" evidence="12">
    <location>
        <begin position="101"/>
        <end position="119"/>
    </location>
</feature>
<comment type="subcellular location">
    <subcellularLocation>
        <location evidence="1">Cell inner membrane</location>
        <topology evidence="1">Multi-pass membrane protein</topology>
    </subcellularLocation>
</comment>
<evidence type="ECO:0000313" key="15">
    <source>
        <dbReference type="Proteomes" id="UP000650081"/>
    </source>
</evidence>
<dbReference type="Pfam" id="PF00487">
    <property type="entry name" value="FA_desaturase"/>
    <property type="match status" value="1"/>
</dbReference>
<evidence type="ECO:0000256" key="6">
    <source>
        <dbReference type="ARBA" id="ARBA00022723"/>
    </source>
</evidence>
<keyword evidence="7 12" id="KW-1133">Transmembrane helix</keyword>
<dbReference type="GO" id="GO:0004497">
    <property type="term" value="F:monooxygenase activity"/>
    <property type="evidence" value="ECO:0007669"/>
    <property type="project" value="UniProtKB-KW"/>
</dbReference>
<evidence type="ECO:0000256" key="5">
    <source>
        <dbReference type="ARBA" id="ARBA00022692"/>
    </source>
</evidence>
<evidence type="ECO:0000256" key="12">
    <source>
        <dbReference type="SAM" id="Phobius"/>
    </source>
</evidence>
<feature type="domain" description="Fatty acid desaturase" evidence="13">
    <location>
        <begin position="106"/>
        <end position="334"/>
    </location>
</feature>
<evidence type="ECO:0000256" key="11">
    <source>
        <dbReference type="ARBA" id="ARBA00023136"/>
    </source>
</evidence>
<comment type="similarity">
    <text evidence="2">Belongs to the fatty acid desaturase type 1 family. AlkB subfamily.</text>
</comment>
<feature type="transmembrane region" description="Helical" evidence="12">
    <location>
        <begin position="69"/>
        <end position="89"/>
    </location>
</feature>
<dbReference type="PANTHER" id="PTHR38674">
    <property type="entry name" value="ALKANE 1-MONOOXYGENASE 1"/>
    <property type="match status" value="1"/>
</dbReference>
<reference evidence="14" key="1">
    <citation type="submission" date="2020-08" db="EMBL/GenBank/DDBJ databases">
        <title>Lewinella bacteria from marine environments.</title>
        <authorList>
            <person name="Zhong Y."/>
        </authorList>
    </citation>
    <scope>NUCLEOTIDE SEQUENCE</scope>
    <source>
        <strain evidence="14">KCTC 42187</strain>
    </source>
</reference>
<organism evidence="14 15">
    <name type="scientific">Neolewinella lacunae</name>
    <dbReference type="NCBI Taxonomy" id="1517758"/>
    <lineage>
        <taxon>Bacteria</taxon>
        <taxon>Pseudomonadati</taxon>
        <taxon>Bacteroidota</taxon>
        <taxon>Saprospiria</taxon>
        <taxon>Saprospirales</taxon>
        <taxon>Lewinellaceae</taxon>
        <taxon>Neolewinella</taxon>
    </lineage>
</organism>
<proteinExistence type="inferred from homology"/>
<name>A0A923PK94_9BACT</name>
<evidence type="ECO:0000256" key="3">
    <source>
        <dbReference type="ARBA" id="ARBA00022475"/>
    </source>
</evidence>
<keyword evidence="4" id="KW-0997">Cell inner membrane</keyword>
<evidence type="ECO:0000256" key="2">
    <source>
        <dbReference type="ARBA" id="ARBA00010823"/>
    </source>
</evidence>
<feature type="transmembrane region" description="Helical" evidence="12">
    <location>
        <begin position="330"/>
        <end position="349"/>
    </location>
</feature>
<gene>
    <name evidence="14" type="ORF">H9S92_16045</name>
</gene>
<dbReference type="AlphaFoldDB" id="A0A923PK94"/>
<feature type="transmembrane region" description="Helical" evidence="12">
    <location>
        <begin position="229"/>
        <end position="258"/>
    </location>
</feature>
<protein>
    <submittedName>
        <fullName evidence="14">Alkane 1-monooxygenase</fullName>
    </submittedName>
</protein>
<accession>A0A923PK94</accession>
<evidence type="ECO:0000256" key="4">
    <source>
        <dbReference type="ARBA" id="ARBA00022519"/>
    </source>
</evidence>
<dbReference type="Proteomes" id="UP000650081">
    <property type="component" value="Unassembled WGS sequence"/>
</dbReference>
<evidence type="ECO:0000259" key="13">
    <source>
        <dbReference type="Pfam" id="PF00487"/>
    </source>
</evidence>
<dbReference type="GO" id="GO:0006629">
    <property type="term" value="P:lipid metabolic process"/>
    <property type="evidence" value="ECO:0007669"/>
    <property type="project" value="InterPro"/>
</dbReference>
<keyword evidence="8" id="KW-0560">Oxidoreductase</keyword>
<feature type="transmembrane region" description="Helical" evidence="12">
    <location>
        <begin position="131"/>
        <end position="147"/>
    </location>
</feature>
<dbReference type="InterPro" id="IPR005804">
    <property type="entry name" value="FA_desaturase_dom"/>
</dbReference>
<keyword evidence="9" id="KW-0408">Iron</keyword>
<sequence length="364" mass="42175">MYRDLKYLLAYLLPLSGFLGLYLGGIWSFGSIYVAFIILPLLEFILPASAENHAPEEEAERAGRSLFDWLLYLNLPILVAAVWYLLHLVTTRELAAYELTGMILNVGLLIGTIGINVGHELGHREKAFEQWLAQALLLFGLYMHFFIEHNRGHHRYVATPHDPATSRKNQSIYTFWLRSTVLSWWHAWTLEAERLQRLDTGLEEGTAPSPRWTWLSWRNLMLRFQVMQLAYLALVYSSFGFTGLWVAIAAAVFGFLMLETVNYIEHYGLLRRQNAAGRYEPVLPIHSWNSNHEMGRIFLYELTRHSDHHYRATRKYQILRAFEESPQLPTGYPACMILALFPPAWFAVMNPRVEQFMDRLPAAV</sequence>
<keyword evidence="15" id="KW-1185">Reference proteome</keyword>
<evidence type="ECO:0000313" key="14">
    <source>
        <dbReference type="EMBL" id="MBC6995678.1"/>
    </source>
</evidence>
<keyword evidence="3" id="KW-1003">Cell membrane</keyword>